<keyword evidence="3" id="KW-0325">Glycoprotein</keyword>
<feature type="transmembrane region" description="Helical" evidence="4">
    <location>
        <begin position="584"/>
        <end position="606"/>
    </location>
</feature>
<dbReference type="AlphaFoldDB" id="A0A3Q2CL38"/>
<dbReference type="PROSITE" id="PS50835">
    <property type="entry name" value="IG_LIKE"/>
    <property type="match status" value="3"/>
</dbReference>
<keyword evidence="4" id="KW-0472">Membrane</keyword>
<dbReference type="Pfam" id="PF17736">
    <property type="entry name" value="Ig_C17orf99"/>
    <property type="match status" value="1"/>
</dbReference>
<evidence type="ECO:0000313" key="7">
    <source>
        <dbReference type="Ensembl" id="ENSCVAP00000006028.1"/>
    </source>
</evidence>
<dbReference type="InterPro" id="IPR003599">
    <property type="entry name" value="Ig_sub"/>
</dbReference>
<name>A0A3Q2CL38_CYPVA</name>
<dbReference type="Pfam" id="PF13927">
    <property type="entry name" value="Ig_3"/>
    <property type="match status" value="1"/>
</dbReference>
<dbReference type="GeneTree" id="ENSGT01140000282577"/>
<sequence length="687" mass="75774">MGLLLLLTSTLLFSWISLNTAVKITSVQLTIEPSDNVSRSSTVTFRCKATVLTFGKATVNPVYEIYRGDHVIHEETTSSSDEFIWQLHDVRVSNSGKYKCNISISDQEMASESATLKVTGMSTPILHLDKTNVTEGEYVTATCSAPDETGDLKYNFFKDSKDLQTWTSSNKETFILKDVGKHIIECSYIVSIMPDLYQSDQSNAVTVTVKELSLTPVLKISPQDNIYEGDTLNITCSVNSSFKDYPGVELFLSQGTELIKRGNTFLHVSWTTPSGAPELTIKCSIFVNTVEKRDNKTLSVNELFSVPTLRMSPLEVFQGDSIQLICSSKTFSHNRREIEPVYSLKPSDHYMTIQQNGVFIGNAKTTDFNYTCTASAKGINKTSNVLTIGPKVPVSAPDIKVSGNAILRKNAEILCQSETGTPPINYTLWRAKEKKQMAIVQEFSKPANFTVFISEPGELDEYVCSASNGDREPRYSAKLHAAVIEPMTEAHLMVVPISGDISEGNSITLICSFRGTPPVTVWWFREGHSKPLQDTTTNINTTDYPFTLSKEHSDKYYCKAENRASSVESNRVDLVVGMAMWKKLLIPGIIILGVSSLVMVGFVLFIRSRRGKRDTAAELSVKPASPKSEDSLAVTLTHDTEVYNAATDAASFYDDKEGRVTNGTRGCVVSLPADISDRSSYSIPATV</sequence>
<dbReference type="Ensembl" id="ENSCVAT00000005686.1">
    <property type="protein sequence ID" value="ENSCVAP00000006028.1"/>
    <property type="gene ID" value="ENSCVAG00000007511.1"/>
</dbReference>
<dbReference type="GO" id="GO:0004888">
    <property type="term" value="F:transmembrane signaling receptor activity"/>
    <property type="evidence" value="ECO:0007669"/>
    <property type="project" value="TreeGrafter"/>
</dbReference>
<dbReference type="Proteomes" id="UP000265020">
    <property type="component" value="Unassembled WGS sequence"/>
</dbReference>
<feature type="chain" id="PRO_5018580766" evidence="5">
    <location>
        <begin position="22"/>
        <end position="687"/>
    </location>
</feature>
<proteinExistence type="predicted"/>
<keyword evidence="1 5" id="KW-0732">Signal</keyword>
<dbReference type="InterPro" id="IPR013783">
    <property type="entry name" value="Ig-like_fold"/>
</dbReference>
<dbReference type="PANTHER" id="PTHR11481">
    <property type="entry name" value="IMMUNOGLOBULIN FC RECEPTOR"/>
    <property type="match status" value="1"/>
</dbReference>
<evidence type="ECO:0000256" key="1">
    <source>
        <dbReference type="ARBA" id="ARBA00022729"/>
    </source>
</evidence>
<evidence type="ECO:0000256" key="3">
    <source>
        <dbReference type="ARBA" id="ARBA00023180"/>
    </source>
</evidence>
<dbReference type="GeneID" id="107085517"/>
<evidence type="ECO:0000256" key="4">
    <source>
        <dbReference type="SAM" id="Phobius"/>
    </source>
</evidence>
<feature type="domain" description="Ig-like" evidence="6">
    <location>
        <begin position="486"/>
        <end position="575"/>
    </location>
</feature>
<dbReference type="GO" id="GO:0007166">
    <property type="term" value="P:cell surface receptor signaling pathway"/>
    <property type="evidence" value="ECO:0007669"/>
    <property type="project" value="TreeGrafter"/>
</dbReference>
<accession>A0A3Q2CL38</accession>
<dbReference type="InterPro" id="IPR007110">
    <property type="entry name" value="Ig-like_dom"/>
</dbReference>
<feature type="domain" description="Ig-like" evidence="6">
    <location>
        <begin position="216"/>
        <end position="387"/>
    </location>
</feature>
<dbReference type="CDD" id="cd00096">
    <property type="entry name" value="Ig"/>
    <property type="match status" value="1"/>
</dbReference>
<evidence type="ECO:0000256" key="2">
    <source>
        <dbReference type="ARBA" id="ARBA00023157"/>
    </source>
</evidence>
<keyword evidence="4" id="KW-1133">Transmembrane helix</keyword>
<evidence type="ECO:0000256" key="5">
    <source>
        <dbReference type="SAM" id="SignalP"/>
    </source>
</evidence>
<dbReference type="InterPro" id="IPR036179">
    <property type="entry name" value="Ig-like_dom_sf"/>
</dbReference>
<reference evidence="7" key="1">
    <citation type="submission" date="2025-08" db="UniProtKB">
        <authorList>
            <consortium name="Ensembl"/>
        </authorList>
    </citation>
    <scope>IDENTIFICATION</scope>
</reference>
<reference evidence="7" key="2">
    <citation type="submission" date="2025-09" db="UniProtKB">
        <authorList>
            <consortium name="Ensembl"/>
        </authorList>
    </citation>
    <scope>IDENTIFICATION</scope>
</reference>
<dbReference type="SMART" id="SM00409">
    <property type="entry name" value="IG"/>
    <property type="match status" value="3"/>
</dbReference>
<dbReference type="PANTHER" id="PTHR11481:SF125">
    <property type="entry name" value="PLATELET ENDOTHELIAL CELL ADHESION MOLECULE-LIKE ISOFORM X1"/>
    <property type="match status" value="1"/>
</dbReference>
<evidence type="ECO:0000259" key="6">
    <source>
        <dbReference type="PROSITE" id="PS50835"/>
    </source>
</evidence>
<dbReference type="GO" id="GO:0098742">
    <property type="term" value="P:cell-cell adhesion via plasma-membrane adhesion molecules"/>
    <property type="evidence" value="ECO:0007669"/>
    <property type="project" value="TreeGrafter"/>
</dbReference>
<dbReference type="CTD" id="100333180"/>
<dbReference type="Gene3D" id="2.60.40.10">
    <property type="entry name" value="Immunoglobulins"/>
    <property type="match status" value="3"/>
</dbReference>
<dbReference type="RefSeq" id="XP_015231360.1">
    <property type="nucleotide sequence ID" value="XM_015375874.1"/>
</dbReference>
<dbReference type="STRING" id="28743.ENSCVAP00000006028"/>
<feature type="signal peptide" evidence="5">
    <location>
        <begin position="1"/>
        <end position="21"/>
    </location>
</feature>
<evidence type="ECO:0000313" key="8">
    <source>
        <dbReference type="Proteomes" id="UP000265020"/>
    </source>
</evidence>
<keyword evidence="8" id="KW-1185">Reference proteome</keyword>
<keyword evidence="4" id="KW-0812">Transmembrane</keyword>
<dbReference type="InterPro" id="IPR040878">
    <property type="entry name" value="IL-40-like_Ig"/>
</dbReference>
<dbReference type="OrthoDB" id="9950534at2759"/>
<organism evidence="7 8">
    <name type="scientific">Cyprinodon variegatus</name>
    <name type="common">Sheepshead minnow</name>
    <dbReference type="NCBI Taxonomy" id="28743"/>
    <lineage>
        <taxon>Eukaryota</taxon>
        <taxon>Metazoa</taxon>
        <taxon>Chordata</taxon>
        <taxon>Craniata</taxon>
        <taxon>Vertebrata</taxon>
        <taxon>Euteleostomi</taxon>
        <taxon>Actinopterygii</taxon>
        <taxon>Neopterygii</taxon>
        <taxon>Teleostei</taxon>
        <taxon>Neoteleostei</taxon>
        <taxon>Acanthomorphata</taxon>
        <taxon>Ovalentaria</taxon>
        <taxon>Atherinomorphae</taxon>
        <taxon>Cyprinodontiformes</taxon>
        <taxon>Cyprinodontidae</taxon>
        <taxon>Cyprinodon</taxon>
    </lineage>
</organism>
<dbReference type="SUPFAM" id="SSF48726">
    <property type="entry name" value="Immunoglobulin"/>
    <property type="match status" value="2"/>
</dbReference>
<dbReference type="InterPro" id="IPR050488">
    <property type="entry name" value="Ig_Fc_receptor"/>
</dbReference>
<dbReference type="Pfam" id="PF13895">
    <property type="entry name" value="Ig_2"/>
    <property type="match status" value="1"/>
</dbReference>
<dbReference type="GO" id="GO:0006955">
    <property type="term" value="P:immune response"/>
    <property type="evidence" value="ECO:0007669"/>
    <property type="project" value="TreeGrafter"/>
</dbReference>
<feature type="domain" description="Ig-like" evidence="6">
    <location>
        <begin position="390"/>
        <end position="480"/>
    </location>
</feature>
<keyword evidence="2" id="KW-1015">Disulfide bond</keyword>
<protein>
    <submittedName>
        <fullName evidence="7">Platelet endothelial cell adhesion molecule-like</fullName>
    </submittedName>
</protein>
<dbReference type="GO" id="GO:0009897">
    <property type="term" value="C:external side of plasma membrane"/>
    <property type="evidence" value="ECO:0007669"/>
    <property type="project" value="TreeGrafter"/>
</dbReference>